<dbReference type="SUPFAM" id="SSF52058">
    <property type="entry name" value="L domain-like"/>
    <property type="match status" value="1"/>
</dbReference>
<organism evidence="4 5">
    <name type="scientific">Salix suchowensis</name>
    <dbReference type="NCBI Taxonomy" id="1278906"/>
    <lineage>
        <taxon>Eukaryota</taxon>
        <taxon>Viridiplantae</taxon>
        <taxon>Streptophyta</taxon>
        <taxon>Embryophyta</taxon>
        <taxon>Tracheophyta</taxon>
        <taxon>Spermatophyta</taxon>
        <taxon>Magnoliopsida</taxon>
        <taxon>eudicotyledons</taxon>
        <taxon>Gunneridae</taxon>
        <taxon>Pentapetalae</taxon>
        <taxon>rosids</taxon>
        <taxon>fabids</taxon>
        <taxon>Malpighiales</taxon>
        <taxon>Salicaceae</taxon>
        <taxon>Saliceae</taxon>
        <taxon>Salix</taxon>
    </lineage>
</organism>
<keyword evidence="2" id="KW-0732">Signal</keyword>
<evidence type="ECO:0000256" key="1">
    <source>
        <dbReference type="ARBA" id="ARBA00004479"/>
    </source>
</evidence>
<dbReference type="EMBL" id="JAPFFI010000003">
    <property type="protein sequence ID" value="KAJ6399482.1"/>
    <property type="molecule type" value="Genomic_DNA"/>
</dbReference>
<comment type="caution">
    <text evidence="4">The sequence shown here is derived from an EMBL/GenBank/DDBJ whole genome shotgun (WGS) entry which is preliminary data.</text>
</comment>
<dbReference type="PANTHER" id="PTHR48053">
    <property type="entry name" value="LEUCINE RICH REPEAT FAMILY PROTEIN, EXPRESSED"/>
    <property type="match status" value="1"/>
</dbReference>
<reference evidence="4" key="1">
    <citation type="submission" date="2022-10" db="EMBL/GenBank/DDBJ databases">
        <authorList>
            <person name="Hyden B.L."/>
            <person name="Feng K."/>
            <person name="Yates T."/>
            <person name="Jawdy S."/>
            <person name="Smart L.B."/>
            <person name="Muchero W."/>
        </authorList>
    </citation>
    <scope>NUCLEOTIDE SEQUENCE</scope>
    <source>
        <tissue evidence="4">Shoot tip</tissue>
    </source>
</reference>
<evidence type="ECO:0000313" key="4">
    <source>
        <dbReference type="EMBL" id="KAJ6399482.1"/>
    </source>
</evidence>
<dbReference type="Gene3D" id="3.80.10.10">
    <property type="entry name" value="Ribonuclease Inhibitor"/>
    <property type="match status" value="1"/>
</dbReference>
<proteinExistence type="predicted"/>
<sequence>MPVSVPDVSSSSFGDNLEELVFIENPALVGSLSGIIGNFTNLRRLVLTGNGIYGNIPDGVGSLVSMEEVTLSRNQLSGGVPVSLAKLKKLRVLDLSHNYLDGYVPLSVGEMPRLKEVYLSGNLLGGHIPEIWERLGGISGIGFSDMGLVGKIPASMGLHLRSLCYLGLDNNMLEGTVPEELGFLDCGYEINLENNNLSGKIPVDFTAKKLKLKGNSGLCVGGGDLSAYAKFESSLGKLKLCNKSDISSPVLLQEGPLDSSSSSSHTQASSWMMLGLGFLFVLSC</sequence>
<evidence type="ECO:0000256" key="2">
    <source>
        <dbReference type="ARBA" id="ARBA00022729"/>
    </source>
</evidence>
<evidence type="ECO:0000256" key="3">
    <source>
        <dbReference type="ARBA" id="ARBA00023170"/>
    </source>
</evidence>
<dbReference type="InterPro" id="IPR032675">
    <property type="entry name" value="LRR_dom_sf"/>
</dbReference>
<dbReference type="Pfam" id="PF13855">
    <property type="entry name" value="LRR_8"/>
    <property type="match status" value="1"/>
</dbReference>
<evidence type="ECO:0000313" key="5">
    <source>
        <dbReference type="Proteomes" id="UP001141253"/>
    </source>
</evidence>
<reference evidence="4" key="2">
    <citation type="journal article" date="2023" name="Int. J. Mol. Sci.">
        <title>De Novo Assembly and Annotation of 11 Diverse Shrub Willow (Salix) Genomes Reveals Novel Gene Organization in Sex-Linked Regions.</title>
        <authorList>
            <person name="Hyden B."/>
            <person name="Feng K."/>
            <person name="Yates T.B."/>
            <person name="Jawdy S."/>
            <person name="Cereghino C."/>
            <person name="Smart L.B."/>
            <person name="Muchero W."/>
        </authorList>
    </citation>
    <scope>NUCLEOTIDE SEQUENCE</scope>
    <source>
        <tissue evidence="4">Shoot tip</tissue>
    </source>
</reference>
<gene>
    <name evidence="4" type="ORF">OIU77_020101</name>
</gene>
<keyword evidence="3" id="KW-0675">Receptor</keyword>
<comment type="subcellular location">
    <subcellularLocation>
        <location evidence="1">Membrane</location>
        <topology evidence="1">Single-pass type I membrane protein</topology>
    </subcellularLocation>
</comment>
<dbReference type="Proteomes" id="UP001141253">
    <property type="component" value="Chromosome 5"/>
</dbReference>
<dbReference type="InterPro" id="IPR001611">
    <property type="entry name" value="Leu-rich_rpt"/>
</dbReference>
<dbReference type="Pfam" id="PF00560">
    <property type="entry name" value="LRR_1"/>
    <property type="match status" value="2"/>
</dbReference>
<keyword evidence="5" id="KW-1185">Reference proteome</keyword>
<name>A0ABQ9CII6_9ROSI</name>
<accession>A0ABQ9CII6</accession>
<dbReference type="InterPro" id="IPR051716">
    <property type="entry name" value="Plant_RL_S/T_kinase"/>
</dbReference>
<protein>
    <submittedName>
        <fullName evidence="4">Uncharacterized protein</fullName>
    </submittedName>
</protein>
<dbReference type="PANTHER" id="PTHR48053:SF44">
    <property type="entry name" value="LEUCINE-RICH REPEAT DOMAIN, L DOMAIN-CONTAINING PROTEIN-RELATED"/>
    <property type="match status" value="1"/>
</dbReference>